<sequence length="266" mass="29574">MGSPAVASALDLIRHHLLDDALCEEDFCDTQSSQSPSSSVSLTSDQKDETFVADFDSFFDSGFCPVDLDCFELDSEPPAQVACRKPGLSVDVPLPRVKNARVTVVRDSGEGMRRYRGVRQRPWGKFAAEIRDPTRKGSRVWLGTYDTAVEAAKAYDRAAFRMRGNKAIINFPLEVDNYREGSEPPARSCGRKRRREPETGEDAAVLTNKELKREESSDTQAIAGGFAAGPLTPSSWTAVWDFGNDLHEFFDIPPLSPYLNNYRIKV</sequence>
<dbReference type="GO" id="GO:0003700">
    <property type="term" value="F:DNA-binding transcription factor activity"/>
    <property type="evidence" value="ECO:0007669"/>
    <property type="project" value="InterPro"/>
</dbReference>
<dbReference type="AlphaFoldDB" id="A0A484LW72"/>
<evidence type="ECO:0000256" key="2">
    <source>
        <dbReference type="ARBA" id="ARBA00022821"/>
    </source>
</evidence>
<comment type="subcellular location">
    <subcellularLocation>
        <location evidence="1">Nucleus</location>
    </subcellularLocation>
</comment>
<keyword evidence="5" id="KW-0804">Transcription</keyword>
<evidence type="ECO:0000256" key="6">
    <source>
        <dbReference type="ARBA" id="ARBA00023242"/>
    </source>
</evidence>
<dbReference type="PRINTS" id="PR00367">
    <property type="entry name" value="ETHRSPELEMNT"/>
</dbReference>
<dbReference type="SUPFAM" id="SSF54171">
    <property type="entry name" value="DNA-binding domain"/>
    <property type="match status" value="1"/>
</dbReference>
<dbReference type="InterPro" id="IPR016177">
    <property type="entry name" value="DNA-bd_dom_sf"/>
</dbReference>
<dbReference type="EMBL" id="OOIL02002122">
    <property type="protein sequence ID" value="VFQ80527.1"/>
    <property type="molecule type" value="Genomic_DNA"/>
</dbReference>
<dbReference type="GO" id="GO:0009873">
    <property type="term" value="P:ethylene-activated signaling pathway"/>
    <property type="evidence" value="ECO:0007669"/>
    <property type="project" value="InterPro"/>
</dbReference>
<dbReference type="PANTHER" id="PTHR31190:SF476">
    <property type="entry name" value="ETHYLENE-RESPONSIVE TRANSCRIPTION FACTOR 1"/>
    <property type="match status" value="1"/>
</dbReference>
<dbReference type="SMART" id="SM00380">
    <property type="entry name" value="AP2"/>
    <property type="match status" value="1"/>
</dbReference>
<dbReference type="PROSITE" id="PS51032">
    <property type="entry name" value="AP2_ERF"/>
    <property type="match status" value="1"/>
</dbReference>
<evidence type="ECO:0000256" key="3">
    <source>
        <dbReference type="ARBA" id="ARBA00023015"/>
    </source>
</evidence>
<dbReference type="Gene3D" id="3.30.730.10">
    <property type="entry name" value="AP2/ERF domain"/>
    <property type="match status" value="1"/>
</dbReference>
<dbReference type="CDD" id="cd00018">
    <property type="entry name" value="AP2"/>
    <property type="match status" value="1"/>
</dbReference>
<keyword evidence="6" id="KW-0539">Nucleus</keyword>
<dbReference type="InterPro" id="IPR001471">
    <property type="entry name" value="AP2/ERF_dom"/>
</dbReference>
<evidence type="ECO:0000256" key="5">
    <source>
        <dbReference type="ARBA" id="ARBA00023163"/>
    </source>
</evidence>
<evidence type="ECO:0000256" key="7">
    <source>
        <dbReference type="SAM" id="MobiDB-lite"/>
    </source>
</evidence>
<keyword evidence="2" id="KW-0611">Plant defense</keyword>
<evidence type="ECO:0000256" key="4">
    <source>
        <dbReference type="ARBA" id="ARBA00023125"/>
    </source>
</evidence>
<protein>
    <recommendedName>
        <fullName evidence="8">AP2/ERF domain-containing protein</fullName>
    </recommendedName>
</protein>
<dbReference type="GO" id="GO:0003677">
    <property type="term" value="F:DNA binding"/>
    <property type="evidence" value="ECO:0007669"/>
    <property type="project" value="UniProtKB-KW"/>
</dbReference>
<dbReference type="InterPro" id="IPR036955">
    <property type="entry name" value="AP2/ERF_dom_sf"/>
</dbReference>
<evidence type="ECO:0000256" key="1">
    <source>
        <dbReference type="ARBA" id="ARBA00004123"/>
    </source>
</evidence>
<name>A0A484LW72_9ASTE</name>
<dbReference type="GO" id="GO:0005634">
    <property type="term" value="C:nucleus"/>
    <property type="evidence" value="ECO:0007669"/>
    <property type="project" value="UniProtKB-SubCell"/>
</dbReference>
<evidence type="ECO:0000313" key="9">
    <source>
        <dbReference type="EMBL" id="VFQ80527.1"/>
    </source>
</evidence>
<dbReference type="OrthoDB" id="674504at2759"/>
<dbReference type="GO" id="GO:0006952">
    <property type="term" value="P:defense response"/>
    <property type="evidence" value="ECO:0007669"/>
    <property type="project" value="UniProtKB-KW"/>
</dbReference>
<organism evidence="9 10">
    <name type="scientific">Cuscuta campestris</name>
    <dbReference type="NCBI Taxonomy" id="132261"/>
    <lineage>
        <taxon>Eukaryota</taxon>
        <taxon>Viridiplantae</taxon>
        <taxon>Streptophyta</taxon>
        <taxon>Embryophyta</taxon>
        <taxon>Tracheophyta</taxon>
        <taxon>Spermatophyta</taxon>
        <taxon>Magnoliopsida</taxon>
        <taxon>eudicotyledons</taxon>
        <taxon>Gunneridae</taxon>
        <taxon>Pentapetalae</taxon>
        <taxon>asterids</taxon>
        <taxon>lamiids</taxon>
        <taxon>Solanales</taxon>
        <taxon>Convolvulaceae</taxon>
        <taxon>Cuscuteae</taxon>
        <taxon>Cuscuta</taxon>
        <taxon>Cuscuta subgen. Grammica</taxon>
        <taxon>Cuscuta sect. Cleistogrammica</taxon>
    </lineage>
</organism>
<proteinExistence type="predicted"/>
<dbReference type="Pfam" id="PF00847">
    <property type="entry name" value="AP2"/>
    <property type="match status" value="1"/>
</dbReference>
<dbReference type="InterPro" id="IPR044808">
    <property type="entry name" value="ERF_plant"/>
</dbReference>
<evidence type="ECO:0000259" key="8">
    <source>
        <dbReference type="PROSITE" id="PS51032"/>
    </source>
</evidence>
<keyword evidence="4" id="KW-0238">DNA-binding</keyword>
<keyword evidence="10" id="KW-1185">Reference proteome</keyword>
<dbReference type="FunFam" id="3.30.730.10:FF:000001">
    <property type="entry name" value="Ethylene-responsive transcription factor 2"/>
    <property type="match status" value="1"/>
</dbReference>
<reference evidence="9 10" key="1">
    <citation type="submission" date="2018-04" db="EMBL/GenBank/DDBJ databases">
        <authorList>
            <person name="Vogel A."/>
        </authorList>
    </citation>
    <scope>NUCLEOTIDE SEQUENCE [LARGE SCALE GENOMIC DNA]</scope>
</reference>
<accession>A0A484LW72</accession>
<evidence type="ECO:0000313" key="10">
    <source>
        <dbReference type="Proteomes" id="UP000595140"/>
    </source>
</evidence>
<feature type="region of interest" description="Disordered" evidence="7">
    <location>
        <begin position="180"/>
        <end position="201"/>
    </location>
</feature>
<feature type="domain" description="AP2/ERF" evidence="8">
    <location>
        <begin position="114"/>
        <end position="172"/>
    </location>
</feature>
<gene>
    <name evidence="9" type="ORF">CCAM_LOCUS22303</name>
</gene>
<keyword evidence="3" id="KW-0805">Transcription regulation</keyword>
<dbReference type="PANTHER" id="PTHR31190">
    <property type="entry name" value="DNA-BINDING DOMAIN"/>
    <property type="match status" value="1"/>
</dbReference>
<dbReference type="Proteomes" id="UP000595140">
    <property type="component" value="Unassembled WGS sequence"/>
</dbReference>